<name>A0A1J3EKB4_NOCCA</name>
<dbReference type="InterPro" id="IPR027417">
    <property type="entry name" value="P-loop_NTPase"/>
</dbReference>
<evidence type="ECO:0000256" key="4">
    <source>
        <dbReference type="ARBA" id="ARBA00022840"/>
    </source>
</evidence>
<feature type="coiled-coil region" evidence="7">
    <location>
        <begin position="287"/>
        <end position="314"/>
    </location>
</feature>
<dbReference type="EMBL" id="GEVK01021082">
    <property type="protein sequence ID" value="JAU31750.1"/>
    <property type="molecule type" value="Transcribed_RNA"/>
</dbReference>
<dbReference type="CDD" id="cd02035">
    <property type="entry name" value="ArsA"/>
    <property type="match status" value="1"/>
</dbReference>
<comment type="similarity">
    <text evidence="1">Belongs to the arsA ATPase family.</text>
</comment>
<evidence type="ECO:0000256" key="7">
    <source>
        <dbReference type="SAM" id="Coils"/>
    </source>
</evidence>
<evidence type="ECO:0000256" key="1">
    <source>
        <dbReference type="ARBA" id="ARBA00011040"/>
    </source>
</evidence>
<dbReference type="AlphaFoldDB" id="A0A1J3EKB4"/>
<dbReference type="GO" id="GO:0043529">
    <property type="term" value="C:GET complex"/>
    <property type="evidence" value="ECO:0007669"/>
    <property type="project" value="TreeGrafter"/>
</dbReference>
<keyword evidence="4" id="KW-0067">ATP-binding</keyword>
<dbReference type="InterPro" id="IPR016300">
    <property type="entry name" value="ATPase_ArsA/GET3"/>
</dbReference>
<feature type="domain" description="ArsA/GET3 Anion-transporting ATPase-like" evidence="8">
    <location>
        <begin position="90"/>
        <end position="411"/>
    </location>
</feature>
<organism evidence="9">
    <name type="scientific">Noccaea caerulescens</name>
    <name type="common">Alpine penny-cress</name>
    <name type="synonym">Thlaspi caerulescens</name>
    <dbReference type="NCBI Taxonomy" id="107243"/>
    <lineage>
        <taxon>Eukaryota</taxon>
        <taxon>Viridiplantae</taxon>
        <taxon>Streptophyta</taxon>
        <taxon>Embryophyta</taxon>
        <taxon>Tracheophyta</taxon>
        <taxon>Spermatophyta</taxon>
        <taxon>Magnoliopsida</taxon>
        <taxon>eudicotyledons</taxon>
        <taxon>Gunneridae</taxon>
        <taxon>Pentapetalae</taxon>
        <taxon>rosids</taxon>
        <taxon>malvids</taxon>
        <taxon>Brassicales</taxon>
        <taxon>Brassicaceae</taxon>
        <taxon>Coluteocarpeae</taxon>
        <taxon>Noccaea</taxon>
    </lineage>
</organism>
<dbReference type="PANTHER" id="PTHR10803:SF0">
    <property type="entry name" value="ATPASE GET3B"/>
    <property type="match status" value="1"/>
</dbReference>
<evidence type="ECO:0000256" key="2">
    <source>
        <dbReference type="ARBA" id="ARBA00022741"/>
    </source>
</evidence>
<evidence type="ECO:0000313" key="9">
    <source>
        <dbReference type="EMBL" id="JAU31750.1"/>
    </source>
</evidence>
<reference evidence="9" key="1">
    <citation type="submission" date="2016-07" db="EMBL/GenBank/DDBJ databases">
        <title>De novo transcriptome assembly of four accessions of the metal hyperaccumulator plant Noccaea caerulescens.</title>
        <authorList>
            <person name="Blande D."/>
            <person name="Halimaa P."/>
            <person name="Tervahauta A.I."/>
            <person name="Aarts M.G."/>
            <person name="Karenlampi S.O."/>
        </authorList>
    </citation>
    <scope>NUCLEOTIDE SEQUENCE</scope>
</reference>
<dbReference type="GO" id="GO:0005524">
    <property type="term" value="F:ATP binding"/>
    <property type="evidence" value="ECO:0007669"/>
    <property type="project" value="UniProtKB-KW"/>
</dbReference>
<evidence type="ECO:0000259" key="8">
    <source>
        <dbReference type="Pfam" id="PF02374"/>
    </source>
</evidence>
<dbReference type="GO" id="GO:0016887">
    <property type="term" value="F:ATP hydrolysis activity"/>
    <property type="evidence" value="ECO:0007669"/>
    <property type="project" value="InterPro"/>
</dbReference>
<dbReference type="GO" id="GO:0071816">
    <property type="term" value="P:tail-anchored membrane protein insertion into ER membrane"/>
    <property type="evidence" value="ECO:0007669"/>
    <property type="project" value="TreeGrafter"/>
</dbReference>
<dbReference type="SUPFAM" id="SSF52540">
    <property type="entry name" value="P-loop containing nucleoside triphosphate hydrolases"/>
    <property type="match status" value="1"/>
</dbReference>
<evidence type="ECO:0000256" key="3">
    <source>
        <dbReference type="ARBA" id="ARBA00022801"/>
    </source>
</evidence>
<gene>
    <name evidence="9" type="ORF">LC_TR18893_c0_g1_i1_g.63254</name>
</gene>
<keyword evidence="3" id="KW-0378">Hydrolase</keyword>
<dbReference type="InterPro" id="IPR025723">
    <property type="entry name" value="ArsA/GET3_ATPase-like"/>
</dbReference>
<sequence>MATLSSSVLSYSPLCKSRFWPTTLGSGIDFISFSPRTSPSSSTISVVSPAILSLSVKQNRHRNFLQVKSVASPAETVSEFDEMVSGTKRKYYMLGGKGGVGKTSCAASLAVRFANNGHPTLVVSTDPAHSLSDSFAQDLTGGMLVPVEGPESPLFALEINPDKAREEFRSASQMNGGTGVKDFMDGMGLGMFVEQLGELKLGELLDTPPPGLDEAIAISKVIQFLDSPEYSMFTRIVFDTAPTGHTLRLLSLPDFLDASIGKILKLRQKITSATSAIKSVFGKEENKPDAAEKLERLRERMVKVRELFRDTESTEFVIVTIPTVMAVSESSRLSASLKKESVPVKRLVVNQILPPSSSDCKFCSIKRKDQMRALDMIREDSELSGLTLMEAPLVDLEIRGVPALRFLGDIIWK</sequence>
<dbReference type="FunFam" id="3.40.50.300:FF:000936">
    <property type="entry name" value="Arsenical pump-driving ATPase"/>
    <property type="match status" value="1"/>
</dbReference>
<dbReference type="PANTHER" id="PTHR10803">
    <property type="entry name" value="ARSENICAL PUMP-DRIVING ATPASE ARSENITE-TRANSLOCATING ATPASE"/>
    <property type="match status" value="1"/>
</dbReference>
<keyword evidence="7" id="KW-0175">Coiled coil</keyword>
<dbReference type="Gene3D" id="3.40.50.300">
    <property type="entry name" value="P-loop containing nucleotide triphosphate hydrolases"/>
    <property type="match status" value="1"/>
</dbReference>
<comment type="catalytic activity">
    <reaction evidence="6">
        <text>ATP + H2O = ADP + phosphate + H(+)</text>
        <dbReference type="Rhea" id="RHEA:13065"/>
        <dbReference type="ChEBI" id="CHEBI:15377"/>
        <dbReference type="ChEBI" id="CHEBI:15378"/>
        <dbReference type="ChEBI" id="CHEBI:30616"/>
        <dbReference type="ChEBI" id="CHEBI:43474"/>
        <dbReference type="ChEBI" id="CHEBI:456216"/>
    </reaction>
    <physiologicalReaction direction="left-to-right" evidence="6">
        <dbReference type="Rhea" id="RHEA:13066"/>
    </physiologicalReaction>
</comment>
<dbReference type="NCBIfam" id="TIGR00345">
    <property type="entry name" value="GET3_arsA_TRC40"/>
    <property type="match status" value="1"/>
</dbReference>
<keyword evidence="2" id="KW-0547">Nucleotide-binding</keyword>
<accession>A0A1J3EKB4</accession>
<proteinExistence type="inferred from homology"/>
<dbReference type="Pfam" id="PF02374">
    <property type="entry name" value="ArsA_ATPase"/>
    <property type="match status" value="1"/>
</dbReference>
<evidence type="ECO:0000256" key="6">
    <source>
        <dbReference type="ARBA" id="ARBA00048778"/>
    </source>
</evidence>
<protein>
    <submittedName>
        <fullName evidence="9">Putative arsenical pump-driving ATPase</fullName>
    </submittedName>
</protein>
<keyword evidence="5" id="KW-0809">Transit peptide</keyword>
<evidence type="ECO:0000256" key="5">
    <source>
        <dbReference type="ARBA" id="ARBA00022946"/>
    </source>
</evidence>